<keyword evidence="1" id="KW-0732">Signal</keyword>
<dbReference type="STRING" id="37625.SAMN05660420_00216"/>
<accession>A0A1H3VQ92</accession>
<gene>
    <name evidence="2" type="ORF">SAMN05660420_00216</name>
</gene>
<dbReference type="RefSeq" id="WP_092344083.1">
    <property type="nucleotide sequence ID" value="NZ_FNQN01000001.1"/>
</dbReference>
<dbReference type="EMBL" id="FNQN01000001">
    <property type="protein sequence ID" value="SDZ76946.1"/>
    <property type="molecule type" value="Genomic_DNA"/>
</dbReference>
<keyword evidence="3" id="KW-1185">Reference proteome</keyword>
<dbReference type="PROSITE" id="PS51257">
    <property type="entry name" value="PROKAR_LIPOPROTEIN"/>
    <property type="match status" value="1"/>
</dbReference>
<evidence type="ECO:0008006" key="4">
    <source>
        <dbReference type="Google" id="ProtNLM"/>
    </source>
</evidence>
<evidence type="ECO:0000313" key="2">
    <source>
        <dbReference type="EMBL" id="SDZ76946.1"/>
    </source>
</evidence>
<feature type="chain" id="PRO_5011484954" description="Lipoprotein" evidence="1">
    <location>
        <begin position="20"/>
        <end position="174"/>
    </location>
</feature>
<dbReference type="Proteomes" id="UP000199409">
    <property type="component" value="Unassembled WGS sequence"/>
</dbReference>
<proteinExistence type="predicted"/>
<dbReference type="InterPro" id="IPR025522">
    <property type="entry name" value="DUF4410"/>
</dbReference>
<dbReference type="Pfam" id="PF14366">
    <property type="entry name" value="DUF4410"/>
    <property type="match status" value="1"/>
</dbReference>
<protein>
    <recommendedName>
        <fullName evidence="4">Lipoprotein</fullName>
    </recommendedName>
</protein>
<dbReference type="AlphaFoldDB" id="A0A1H3VQ92"/>
<name>A0A1H3VQ92_9BACT</name>
<sequence length="174" mass="18584">MLKKSLAMGLLLGLVALLAGCGGTKAPSASHESSAAAITAGHISVLSLRGDTSNMTQDQIVELNRVGTWMDRDIIKQLKRAGYTPKLLSSRKDFNGSGYLLIIDVDKFNAGNRAARVFVGFGAGASSLDLDYQLLDSHNKLITQWKDGVGSSKGGTYCAQTLNRNTIKRLKGQL</sequence>
<evidence type="ECO:0000313" key="3">
    <source>
        <dbReference type="Proteomes" id="UP000199409"/>
    </source>
</evidence>
<evidence type="ECO:0000256" key="1">
    <source>
        <dbReference type="SAM" id="SignalP"/>
    </source>
</evidence>
<organism evidence="2 3">
    <name type="scientific">Desulfuromusa kysingii</name>
    <dbReference type="NCBI Taxonomy" id="37625"/>
    <lineage>
        <taxon>Bacteria</taxon>
        <taxon>Pseudomonadati</taxon>
        <taxon>Thermodesulfobacteriota</taxon>
        <taxon>Desulfuromonadia</taxon>
        <taxon>Desulfuromonadales</taxon>
        <taxon>Geopsychrobacteraceae</taxon>
        <taxon>Desulfuromusa</taxon>
    </lineage>
</organism>
<feature type="signal peptide" evidence="1">
    <location>
        <begin position="1"/>
        <end position="19"/>
    </location>
</feature>
<reference evidence="2 3" key="1">
    <citation type="submission" date="2016-10" db="EMBL/GenBank/DDBJ databases">
        <authorList>
            <person name="de Groot N.N."/>
        </authorList>
    </citation>
    <scope>NUCLEOTIDE SEQUENCE [LARGE SCALE GENOMIC DNA]</scope>
    <source>
        <strain evidence="2 3">DSM 7343</strain>
    </source>
</reference>